<dbReference type="SUPFAM" id="SSF53850">
    <property type="entry name" value="Periplasmic binding protein-like II"/>
    <property type="match status" value="1"/>
</dbReference>
<evidence type="ECO:0000256" key="5">
    <source>
        <dbReference type="SAM" id="SignalP"/>
    </source>
</evidence>
<dbReference type="GO" id="GO:0006865">
    <property type="term" value="P:amino acid transport"/>
    <property type="evidence" value="ECO:0007669"/>
    <property type="project" value="TreeGrafter"/>
</dbReference>
<proteinExistence type="inferred from homology"/>
<dbReference type="InterPro" id="IPR001638">
    <property type="entry name" value="Solute-binding_3/MltF_N"/>
</dbReference>
<dbReference type="PROSITE" id="PS51257">
    <property type="entry name" value="PROKAR_LIPOPROTEIN"/>
    <property type="match status" value="1"/>
</dbReference>
<dbReference type="PANTHER" id="PTHR30085:SF6">
    <property type="entry name" value="ABC TRANSPORTER GLUTAMINE-BINDING PROTEIN GLNH"/>
    <property type="match status" value="1"/>
</dbReference>
<feature type="chain" id="PRO_5040840529" evidence="5">
    <location>
        <begin position="23"/>
        <end position="345"/>
    </location>
</feature>
<comment type="similarity">
    <text evidence="1 4">Belongs to the bacterial solute-binding protein 3 family.</text>
</comment>
<evidence type="ECO:0000256" key="4">
    <source>
        <dbReference type="RuleBase" id="RU003744"/>
    </source>
</evidence>
<evidence type="ECO:0000256" key="3">
    <source>
        <dbReference type="ARBA" id="ARBA00022729"/>
    </source>
</evidence>
<protein>
    <submittedName>
        <fullName evidence="7">ABC transporter substrate-binding protein</fullName>
    </submittedName>
</protein>
<dbReference type="PANTHER" id="PTHR30085">
    <property type="entry name" value="AMINO ACID ABC TRANSPORTER PERMEASE"/>
    <property type="match status" value="1"/>
</dbReference>
<dbReference type="InterPro" id="IPR006311">
    <property type="entry name" value="TAT_signal"/>
</dbReference>
<dbReference type="GO" id="GO:0005576">
    <property type="term" value="C:extracellular region"/>
    <property type="evidence" value="ECO:0007669"/>
    <property type="project" value="TreeGrafter"/>
</dbReference>
<keyword evidence="3 5" id="KW-0732">Signal</keyword>
<gene>
    <name evidence="7" type="ORF">Afil01_38420</name>
</gene>
<dbReference type="CDD" id="cd13690">
    <property type="entry name" value="PBP2_GluB"/>
    <property type="match status" value="1"/>
</dbReference>
<dbReference type="SMART" id="SM00062">
    <property type="entry name" value="PBPb"/>
    <property type="match status" value="1"/>
</dbReference>
<dbReference type="Proteomes" id="UP001165079">
    <property type="component" value="Unassembled WGS sequence"/>
</dbReference>
<accession>A0A9W6SNB6</accession>
<evidence type="ECO:0000313" key="8">
    <source>
        <dbReference type="Proteomes" id="UP001165079"/>
    </source>
</evidence>
<sequence>MTRARRRVLAATTAVLTALALAACGMATTPELPAGDARPPMPVGVQDPAVLPEAKPAAECTPAARQSFAPANGTAIPDGSSMAKIKANGKLVVGVDQNTYLFGYRDPATGNLTGFDVEIARQIAKAIFKSDDPKYIQFKTITSKQRIDFVKNGDVDMVVRTMTMTCDRWNDVYFSSEYLTAEQLILTKRDPADPGKKPIQKLSELGGKRVCATIGSTSINQIAAEPSKPVAVAALEWTDCLVMLQQGTVDAISTDNTILAGFQAQDPNLVLSDEPIKQEPYGIAINKERKDLVQFVNAVLEQIRADGTWAAIYADPSSPFDEKKKGPSLATIFGAAGPPAPQYGR</sequence>
<dbReference type="PROSITE" id="PS51318">
    <property type="entry name" value="TAT"/>
    <property type="match status" value="1"/>
</dbReference>
<feature type="domain" description="Solute-binding protein family 3/N-terminal" evidence="6">
    <location>
        <begin position="90"/>
        <end position="316"/>
    </location>
</feature>
<evidence type="ECO:0000313" key="7">
    <source>
        <dbReference type="EMBL" id="GLZ79035.1"/>
    </source>
</evidence>
<dbReference type="GO" id="GO:0030288">
    <property type="term" value="C:outer membrane-bounded periplasmic space"/>
    <property type="evidence" value="ECO:0007669"/>
    <property type="project" value="TreeGrafter"/>
</dbReference>
<keyword evidence="2" id="KW-0813">Transport</keyword>
<evidence type="ECO:0000259" key="6">
    <source>
        <dbReference type="SMART" id="SM00062"/>
    </source>
</evidence>
<comment type="caution">
    <text evidence="7">The sequence shown here is derived from an EMBL/GenBank/DDBJ whole genome shotgun (WGS) entry which is preliminary data.</text>
</comment>
<evidence type="ECO:0000256" key="2">
    <source>
        <dbReference type="ARBA" id="ARBA00022448"/>
    </source>
</evidence>
<organism evidence="7 8">
    <name type="scientific">Actinorhabdospora filicis</name>
    <dbReference type="NCBI Taxonomy" id="1785913"/>
    <lineage>
        <taxon>Bacteria</taxon>
        <taxon>Bacillati</taxon>
        <taxon>Actinomycetota</taxon>
        <taxon>Actinomycetes</taxon>
        <taxon>Micromonosporales</taxon>
        <taxon>Micromonosporaceae</taxon>
        <taxon>Actinorhabdospora</taxon>
    </lineage>
</organism>
<dbReference type="InterPro" id="IPR051455">
    <property type="entry name" value="Bact_solute-bind_prot3"/>
</dbReference>
<feature type="signal peptide" evidence="5">
    <location>
        <begin position="1"/>
        <end position="22"/>
    </location>
</feature>
<reference evidence="7" key="1">
    <citation type="submission" date="2023-03" db="EMBL/GenBank/DDBJ databases">
        <title>Actinorhabdospora filicis NBRC 111898.</title>
        <authorList>
            <person name="Ichikawa N."/>
            <person name="Sato H."/>
            <person name="Tonouchi N."/>
        </authorList>
    </citation>
    <scope>NUCLEOTIDE SEQUENCE</scope>
    <source>
        <strain evidence="7">NBRC 111898</strain>
    </source>
</reference>
<dbReference type="EMBL" id="BSTX01000002">
    <property type="protein sequence ID" value="GLZ79035.1"/>
    <property type="molecule type" value="Genomic_DNA"/>
</dbReference>
<dbReference type="AlphaFoldDB" id="A0A9W6SNB6"/>
<dbReference type="InterPro" id="IPR018313">
    <property type="entry name" value="SBP_3_CS"/>
</dbReference>
<evidence type="ECO:0000256" key="1">
    <source>
        <dbReference type="ARBA" id="ARBA00010333"/>
    </source>
</evidence>
<dbReference type="PROSITE" id="PS01039">
    <property type="entry name" value="SBP_BACTERIAL_3"/>
    <property type="match status" value="1"/>
</dbReference>
<dbReference type="RefSeq" id="WP_285664162.1">
    <property type="nucleotide sequence ID" value="NZ_BSTX01000002.1"/>
</dbReference>
<dbReference type="Gene3D" id="3.40.190.10">
    <property type="entry name" value="Periplasmic binding protein-like II"/>
    <property type="match status" value="2"/>
</dbReference>
<dbReference type="Pfam" id="PF00497">
    <property type="entry name" value="SBP_bac_3"/>
    <property type="match status" value="1"/>
</dbReference>
<name>A0A9W6SNB6_9ACTN</name>
<keyword evidence="8" id="KW-1185">Reference proteome</keyword>